<evidence type="ECO:0000313" key="3">
    <source>
        <dbReference type="EMBL" id="KVE29695.1"/>
    </source>
</evidence>
<dbReference type="InterPro" id="IPR005184">
    <property type="entry name" value="DUF306_Meta_HslJ"/>
</dbReference>
<feature type="signal peptide" evidence="1">
    <location>
        <begin position="1"/>
        <end position="32"/>
    </location>
</feature>
<reference evidence="3 4" key="1">
    <citation type="submission" date="2015-11" db="EMBL/GenBank/DDBJ databases">
        <title>Expanding the genomic diversity of Burkholderia species for the development of highly accurate diagnostics.</title>
        <authorList>
            <person name="Sahl J."/>
            <person name="Keim P."/>
            <person name="Wagner D."/>
        </authorList>
    </citation>
    <scope>NUCLEOTIDE SEQUENCE [LARGE SCALE GENOMIC DNA]</scope>
    <source>
        <strain evidence="3 4">TSV85</strain>
    </source>
</reference>
<name>A0A103E7U1_9BURK</name>
<evidence type="ECO:0000313" key="4">
    <source>
        <dbReference type="Proteomes" id="UP000062788"/>
    </source>
</evidence>
<keyword evidence="1" id="KW-0732">Signal</keyword>
<sequence length="182" mass="19448">MFISSAAARQRFRFAGLLRAPLGALSAAALLAACTMPTHPDSNAPAPDPFNPATIQLIDNTSWELVNWRNADGSSREIPHGDNGEPIALALSSQTGVRRVAGFSGCNRYMAPYDVKNGVLSMGPLVSTRMACITPARGALERDYLAALEHIAKAGVQMRDPQQLIIVTDDGATLTFARRDAK</sequence>
<evidence type="ECO:0000259" key="2">
    <source>
        <dbReference type="Pfam" id="PF03724"/>
    </source>
</evidence>
<dbReference type="OrthoDB" id="423130at2"/>
<dbReference type="RefSeq" id="WP_059513027.1">
    <property type="nucleotide sequence ID" value="NZ_CP013448.1"/>
</dbReference>
<proteinExistence type="predicted"/>
<dbReference type="AlphaFoldDB" id="A0A103E7U1"/>
<protein>
    <recommendedName>
        <fullName evidence="2">DUF306 domain-containing protein</fullName>
    </recommendedName>
</protein>
<dbReference type="PANTHER" id="PTHR35535:SF2">
    <property type="entry name" value="DUF306 DOMAIN-CONTAINING PROTEIN"/>
    <property type="match status" value="1"/>
</dbReference>
<organism evidence="3 4">
    <name type="scientific">Burkholderia singularis</name>
    <dbReference type="NCBI Taxonomy" id="1503053"/>
    <lineage>
        <taxon>Bacteria</taxon>
        <taxon>Pseudomonadati</taxon>
        <taxon>Pseudomonadota</taxon>
        <taxon>Betaproteobacteria</taxon>
        <taxon>Burkholderiales</taxon>
        <taxon>Burkholderiaceae</taxon>
        <taxon>Burkholderia</taxon>
        <taxon>pseudomallei group</taxon>
    </lineage>
</organism>
<keyword evidence="4" id="KW-1185">Reference proteome</keyword>
<feature type="domain" description="DUF306" evidence="2">
    <location>
        <begin position="58"/>
        <end position="176"/>
    </location>
</feature>
<dbReference type="Pfam" id="PF03724">
    <property type="entry name" value="META"/>
    <property type="match status" value="1"/>
</dbReference>
<dbReference type="PANTHER" id="PTHR35535">
    <property type="entry name" value="HEAT SHOCK PROTEIN HSLJ"/>
    <property type="match status" value="1"/>
</dbReference>
<dbReference type="InterPro" id="IPR038670">
    <property type="entry name" value="HslJ-like_sf"/>
</dbReference>
<accession>A0A103E7U1</accession>
<dbReference type="EMBL" id="LOWA01000011">
    <property type="protein sequence ID" value="KVE29695.1"/>
    <property type="molecule type" value="Genomic_DNA"/>
</dbReference>
<dbReference type="InterPro" id="IPR053147">
    <property type="entry name" value="Hsp_HslJ-like"/>
</dbReference>
<dbReference type="Proteomes" id="UP000062788">
    <property type="component" value="Unassembled WGS sequence"/>
</dbReference>
<comment type="caution">
    <text evidence="3">The sequence shown here is derived from an EMBL/GenBank/DDBJ whole genome shotgun (WGS) entry which is preliminary data.</text>
</comment>
<dbReference type="Gene3D" id="2.40.128.270">
    <property type="match status" value="1"/>
</dbReference>
<gene>
    <name evidence="3" type="ORF">WS67_00240</name>
</gene>
<evidence type="ECO:0000256" key="1">
    <source>
        <dbReference type="SAM" id="SignalP"/>
    </source>
</evidence>
<feature type="chain" id="PRO_5007114515" description="DUF306 domain-containing protein" evidence="1">
    <location>
        <begin position="33"/>
        <end position="182"/>
    </location>
</feature>